<dbReference type="OrthoDB" id="3239511at2759"/>
<dbReference type="InterPro" id="IPR041078">
    <property type="entry name" value="Plavaka"/>
</dbReference>
<name>A0A9P5YCC5_9AGAR</name>
<evidence type="ECO:0000313" key="2">
    <source>
        <dbReference type="Proteomes" id="UP000807353"/>
    </source>
</evidence>
<proteinExistence type="predicted"/>
<comment type="caution">
    <text evidence="1">The sequence shown here is derived from an EMBL/GenBank/DDBJ whole genome shotgun (WGS) entry which is preliminary data.</text>
</comment>
<sequence>GGGRVVGWLPIVHEDTAETGKPGFVNFKNAIWHAAFEIFIGTVAQHSKTGCWIKCGDNIMRWLWPTILILSADYEEM</sequence>
<accession>A0A9P5YCC5</accession>
<dbReference type="EMBL" id="MU150237">
    <property type="protein sequence ID" value="KAF9467477.1"/>
    <property type="molecule type" value="Genomic_DNA"/>
</dbReference>
<dbReference type="Proteomes" id="UP000807353">
    <property type="component" value="Unassembled WGS sequence"/>
</dbReference>
<reference evidence="1" key="1">
    <citation type="submission" date="2020-11" db="EMBL/GenBank/DDBJ databases">
        <authorList>
            <consortium name="DOE Joint Genome Institute"/>
            <person name="Ahrendt S."/>
            <person name="Riley R."/>
            <person name="Andreopoulos W."/>
            <person name="Labutti K."/>
            <person name="Pangilinan J."/>
            <person name="Ruiz-Duenas F.J."/>
            <person name="Barrasa J.M."/>
            <person name="Sanchez-Garcia M."/>
            <person name="Camarero S."/>
            <person name="Miyauchi S."/>
            <person name="Serrano A."/>
            <person name="Linde D."/>
            <person name="Babiker R."/>
            <person name="Drula E."/>
            <person name="Ayuso-Fernandez I."/>
            <person name="Pacheco R."/>
            <person name="Padilla G."/>
            <person name="Ferreira P."/>
            <person name="Barriuso J."/>
            <person name="Kellner H."/>
            <person name="Castanera R."/>
            <person name="Alfaro M."/>
            <person name="Ramirez L."/>
            <person name="Pisabarro A.G."/>
            <person name="Kuo A."/>
            <person name="Tritt A."/>
            <person name="Lipzen A."/>
            <person name="He G."/>
            <person name="Yan M."/>
            <person name="Ng V."/>
            <person name="Cullen D."/>
            <person name="Martin F."/>
            <person name="Rosso M.-N."/>
            <person name="Henrissat B."/>
            <person name="Hibbett D."/>
            <person name="Martinez A.T."/>
            <person name="Grigoriev I.V."/>
        </authorList>
    </citation>
    <scope>NUCLEOTIDE SEQUENCE</scope>
    <source>
        <strain evidence="1">CBS 247.69</strain>
    </source>
</reference>
<keyword evidence="2" id="KW-1185">Reference proteome</keyword>
<gene>
    <name evidence="1" type="ORF">BDZ94DRAFT_1156379</name>
</gene>
<organism evidence="1 2">
    <name type="scientific">Collybia nuda</name>
    <dbReference type="NCBI Taxonomy" id="64659"/>
    <lineage>
        <taxon>Eukaryota</taxon>
        <taxon>Fungi</taxon>
        <taxon>Dikarya</taxon>
        <taxon>Basidiomycota</taxon>
        <taxon>Agaricomycotina</taxon>
        <taxon>Agaricomycetes</taxon>
        <taxon>Agaricomycetidae</taxon>
        <taxon>Agaricales</taxon>
        <taxon>Tricholomatineae</taxon>
        <taxon>Clitocybaceae</taxon>
        <taxon>Collybia</taxon>
    </lineage>
</organism>
<dbReference type="Pfam" id="PF18759">
    <property type="entry name" value="Plavaka"/>
    <property type="match status" value="1"/>
</dbReference>
<dbReference type="AlphaFoldDB" id="A0A9P5YCC5"/>
<evidence type="ECO:0000313" key="1">
    <source>
        <dbReference type="EMBL" id="KAF9467477.1"/>
    </source>
</evidence>
<feature type="non-terminal residue" evidence="1">
    <location>
        <position position="1"/>
    </location>
</feature>
<protein>
    <submittedName>
        <fullName evidence="1">Uncharacterized protein</fullName>
    </submittedName>
</protein>